<feature type="domain" description="Aminopeptidase N-like N-terminal" evidence="22">
    <location>
        <begin position="50"/>
        <end position="253"/>
    </location>
</feature>
<dbReference type="GO" id="GO:0005886">
    <property type="term" value="C:plasma membrane"/>
    <property type="evidence" value="ECO:0007669"/>
    <property type="project" value="UniProtKB-SubCell"/>
</dbReference>
<gene>
    <name evidence="23" type="primary">APN5</name>
</gene>
<feature type="site" description="Transition state stabilizer" evidence="17">
    <location>
        <position position="451"/>
    </location>
</feature>
<dbReference type="Pfam" id="PF11838">
    <property type="entry name" value="ERAP1_C"/>
    <property type="match status" value="1"/>
</dbReference>
<evidence type="ECO:0000256" key="14">
    <source>
        <dbReference type="ARBA" id="ARBA00023288"/>
    </source>
</evidence>
<keyword evidence="10 16" id="KW-0862">Zinc</keyword>
<dbReference type="GO" id="GO:0008270">
    <property type="term" value="F:zinc ion binding"/>
    <property type="evidence" value="ECO:0007669"/>
    <property type="project" value="UniProtKB-UniRule"/>
</dbReference>
<keyword evidence="11 18" id="KW-0482">Metalloprotease</keyword>
<keyword evidence="4" id="KW-1003">Cell membrane</keyword>
<evidence type="ECO:0000256" key="5">
    <source>
        <dbReference type="ARBA" id="ARBA00022622"/>
    </source>
</evidence>
<proteinExistence type="evidence at transcript level"/>
<feature type="binding site" evidence="16">
    <location>
        <position position="369"/>
    </location>
    <ligand>
        <name>Zn(2+)</name>
        <dbReference type="ChEBI" id="CHEBI:29105"/>
        <note>catalytic</note>
    </ligand>
</feature>
<keyword evidence="5" id="KW-0336">GPI-anchor</keyword>
<dbReference type="Gene3D" id="1.10.390.10">
    <property type="entry name" value="Neutral Protease Domain 2"/>
    <property type="match status" value="1"/>
</dbReference>
<dbReference type="FunFam" id="1.10.390.10:FF:000013">
    <property type="entry name" value="Aminopeptidase N"/>
    <property type="match status" value="1"/>
</dbReference>
<dbReference type="Gene3D" id="2.60.40.1730">
    <property type="entry name" value="tricorn interacting facor f3 domain"/>
    <property type="match status" value="1"/>
</dbReference>
<dbReference type="Pfam" id="PF01433">
    <property type="entry name" value="Peptidase_M1"/>
    <property type="match status" value="1"/>
</dbReference>
<keyword evidence="14" id="KW-0449">Lipoprotein</keyword>
<comment type="cofactor">
    <cofactor evidence="16 18">
        <name>Zn(2+)</name>
        <dbReference type="ChEBI" id="CHEBI:29105"/>
    </cofactor>
    <text evidence="16 18">Binds 1 zinc ion per subunit.</text>
</comment>
<organism evidence="23">
    <name type="scientific">Chilo suppressalis</name>
    <name type="common">Asiatic rice borer moth</name>
    <dbReference type="NCBI Taxonomy" id="168631"/>
    <lineage>
        <taxon>Eukaryota</taxon>
        <taxon>Metazoa</taxon>
        <taxon>Ecdysozoa</taxon>
        <taxon>Arthropoda</taxon>
        <taxon>Hexapoda</taxon>
        <taxon>Insecta</taxon>
        <taxon>Pterygota</taxon>
        <taxon>Neoptera</taxon>
        <taxon>Endopterygota</taxon>
        <taxon>Lepidoptera</taxon>
        <taxon>Glossata</taxon>
        <taxon>Ditrysia</taxon>
        <taxon>Pyraloidea</taxon>
        <taxon>Crambidae</taxon>
        <taxon>Crambinae</taxon>
        <taxon>Chilo</taxon>
    </lineage>
</organism>
<dbReference type="GO" id="GO:0042277">
    <property type="term" value="F:peptide binding"/>
    <property type="evidence" value="ECO:0007669"/>
    <property type="project" value="TreeGrafter"/>
</dbReference>
<evidence type="ECO:0000259" key="20">
    <source>
        <dbReference type="Pfam" id="PF01433"/>
    </source>
</evidence>
<keyword evidence="3 18" id="KW-0031">Aminopeptidase</keyword>
<evidence type="ECO:0000256" key="11">
    <source>
        <dbReference type="ARBA" id="ARBA00023049"/>
    </source>
</evidence>
<evidence type="ECO:0000256" key="15">
    <source>
        <dbReference type="PIRSR" id="PIRSR634016-1"/>
    </source>
</evidence>
<feature type="active site" description="Proton acceptor" evidence="15">
    <location>
        <position position="366"/>
    </location>
</feature>
<dbReference type="SUPFAM" id="SSF55486">
    <property type="entry name" value="Metalloproteases ('zincins'), catalytic domain"/>
    <property type="match status" value="1"/>
</dbReference>
<keyword evidence="6 18" id="KW-0645">Protease</keyword>
<evidence type="ECO:0000256" key="18">
    <source>
        <dbReference type="RuleBase" id="RU364040"/>
    </source>
</evidence>
<dbReference type="PANTHER" id="PTHR11533">
    <property type="entry name" value="PROTEASE M1 ZINC METALLOPROTEASE"/>
    <property type="match status" value="1"/>
</dbReference>
<reference evidence="23" key="1">
    <citation type="submission" date="2011-11" db="EMBL/GenBank/DDBJ databases">
        <authorList>
            <person name="Duan X.C."/>
            <person name="Han L.Z."/>
            <person name="Wang X.Y."/>
        </authorList>
    </citation>
    <scope>NUCLEOTIDE SEQUENCE</scope>
</reference>
<dbReference type="PRINTS" id="PR00756">
    <property type="entry name" value="ALADIPTASE"/>
</dbReference>
<dbReference type="InterPro" id="IPR034016">
    <property type="entry name" value="M1_APN-typ"/>
</dbReference>
<protein>
    <recommendedName>
        <fullName evidence="18">Aminopeptidase</fullName>
        <ecNumber evidence="18">3.4.11.-</ecNumber>
    </recommendedName>
</protein>
<feature type="binding site" evidence="16">
    <location>
        <position position="388"/>
    </location>
    <ligand>
        <name>Zn(2+)</name>
        <dbReference type="ChEBI" id="CHEBI:29105"/>
        <note>catalytic</note>
    </ligand>
</feature>
<evidence type="ECO:0000256" key="1">
    <source>
        <dbReference type="ARBA" id="ARBA00004609"/>
    </source>
</evidence>
<dbReference type="Pfam" id="PF17900">
    <property type="entry name" value="Peptidase_M1_N"/>
    <property type="match status" value="1"/>
</dbReference>
<evidence type="ECO:0000256" key="7">
    <source>
        <dbReference type="ARBA" id="ARBA00022723"/>
    </source>
</evidence>
<feature type="domain" description="ERAP1-like C-terminal" evidence="21">
    <location>
        <begin position="596"/>
        <end position="905"/>
    </location>
</feature>
<comment type="subcellular location">
    <subcellularLocation>
        <location evidence="1">Cell membrane</location>
        <topology evidence="1">Lipid-anchor</topology>
        <topology evidence="1">GPI-anchor</topology>
    </subcellularLocation>
</comment>
<evidence type="ECO:0000256" key="19">
    <source>
        <dbReference type="SAM" id="SignalP"/>
    </source>
</evidence>
<evidence type="ECO:0000256" key="6">
    <source>
        <dbReference type="ARBA" id="ARBA00022670"/>
    </source>
</evidence>
<dbReference type="InterPro" id="IPR050344">
    <property type="entry name" value="Peptidase_M1_aminopeptidases"/>
</dbReference>
<dbReference type="EMBL" id="JQ088281">
    <property type="protein sequence ID" value="AFU51581.1"/>
    <property type="molecule type" value="mRNA"/>
</dbReference>
<dbReference type="CDD" id="cd09601">
    <property type="entry name" value="M1_APN-Q_like"/>
    <property type="match status" value="1"/>
</dbReference>
<evidence type="ECO:0000256" key="3">
    <source>
        <dbReference type="ARBA" id="ARBA00022438"/>
    </source>
</evidence>
<sequence>MALFRFVFISALLVLAKSEFPIDYSLDLDIESFDTRNDDQAYRLPEDLDPEHADIEITPYFDSDTTPPGKEQFTFDGIATLRIRAVKDNLTSVIVQENVREIQTVTLMDIDTGEFLHYGNETTSFERIREYHFLKVNLKDGATLRIGRLYKLHVVYIGNINETPLSRGMFRGYYRDQNNYVRWYSATHLQPTHSRQLFPSFDEPGFKSTFNIVVNRPIRFTETYSNMPLVNVTTIGDRVKEVFQTTPRMSAYLISIHISDGFTVIAEYNNPQKPYRIIARPTASGQGRYAMAVGPPLTEWFDNYFGINYYDMADGLKNDQLASPFWASGATENWGLVTYRELRLLNDENETNALDRMYIGTITAHELAHKWFGNLITCRWWDNVWINEGFASYFEYFGMDGIAKSMDLEDQFIIMYLQSALSADASPNTRALRHTVNSPTQVTGHFTGISYSKGASFLLMLKHMVTEETFKKALHLFLIDRAYQYATPEDLFLAFQNATDQDNIVIDGLDIISFMTTWVDQPGYPLLNVDVNMNTGLMNLTQERFYINENTAPTNETWPLPLTFTSGKDLNWDNLNVSRVMTSRTAQIQKEPGHDWVIFNVQQRGIYRVNYDTHTWEMIASTLNSNHNAIHHINRAQIVDDIFALMRSGKITFQLGFHVLEFLKKDTSYYSWYPALTGFNWIRNRFLHMPDVLAEFDAILYKYLDAVITNVLYFAPSNELLTNSLNRIFVLSFACNIGHPGCVADAVEQFRRFNAQPSVPVHPNLRRHVFCTGLREGTYENWQAINNRMRNSNNQADELAMLRALGCTNDYRAVEDFMNMVVSDDIKAQDKVNAITWLLAGNRNNSASFLEFLKAGDNVQKIRQAVILPASFNTVLSTLASYLDVEGLNEMERWLNENQQAVPEFNVGLSAINSARANQQWGTDKARNILEAVRDSSSVLVPSIMLVLSTMIALMLK</sequence>
<keyword evidence="8 19" id="KW-0732">Signal</keyword>
<dbReference type="InterPro" id="IPR024571">
    <property type="entry name" value="ERAP1-like_C_dom"/>
</dbReference>
<dbReference type="EC" id="3.4.11.-" evidence="18"/>
<dbReference type="InterPro" id="IPR045357">
    <property type="entry name" value="Aminopeptidase_N-like_N"/>
</dbReference>
<dbReference type="InterPro" id="IPR042097">
    <property type="entry name" value="Aminopeptidase_N-like_N_sf"/>
</dbReference>
<feature type="domain" description="Peptidase M1 membrane alanine aminopeptidase" evidence="20">
    <location>
        <begin position="289"/>
        <end position="518"/>
    </location>
</feature>
<keyword evidence="9 18" id="KW-0378">Hydrolase</keyword>
<evidence type="ECO:0000256" key="16">
    <source>
        <dbReference type="PIRSR" id="PIRSR634016-3"/>
    </source>
</evidence>
<dbReference type="GO" id="GO:0043171">
    <property type="term" value="P:peptide catabolic process"/>
    <property type="evidence" value="ECO:0007669"/>
    <property type="project" value="TreeGrafter"/>
</dbReference>
<evidence type="ECO:0000256" key="13">
    <source>
        <dbReference type="ARBA" id="ARBA00023180"/>
    </source>
</evidence>
<dbReference type="InterPro" id="IPR001930">
    <property type="entry name" value="Peptidase_M1"/>
</dbReference>
<dbReference type="PANTHER" id="PTHR11533:SF301">
    <property type="entry name" value="AMINOPEPTIDASE"/>
    <property type="match status" value="1"/>
</dbReference>
<evidence type="ECO:0000256" key="12">
    <source>
        <dbReference type="ARBA" id="ARBA00023136"/>
    </source>
</evidence>
<dbReference type="FunFam" id="2.60.40.1910:FF:000008">
    <property type="entry name" value="Aminopeptidase"/>
    <property type="match status" value="1"/>
</dbReference>
<keyword evidence="13" id="KW-0325">Glycoprotein</keyword>
<dbReference type="GO" id="GO:0005615">
    <property type="term" value="C:extracellular space"/>
    <property type="evidence" value="ECO:0007669"/>
    <property type="project" value="TreeGrafter"/>
</dbReference>
<accession>K9MBC9</accession>
<evidence type="ECO:0000256" key="4">
    <source>
        <dbReference type="ARBA" id="ARBA00022475"/>
    </source>
</evidence>
<dbReference type="Gene3D" id="1.25.50.20">
    <property type="match status" value="1"/>
</dbReference>
<dbReference type="GO" id="GO:0005737">
    <property type="term" value="C:cytoplasm"/>
    <property type="evidence" value="ECO:0007669"/>
    <property type="project" value="TreeGrafter"/>
</dbReference>
<dbReference type="GO" id="GO:0070006">
    <property type="term" value="F:metalloaminopeptidase activity"/>
    <property type="evidence" value="ECO:0007669"/>
    <property type="project" value="TreeGrafter"/>
</dbReference>
<evidence type="ECO:0000313" key="23">
    <source>
        <dbReference type="EMBL" id="AFU51581.1"/>
    </source>
</evidence>
<evidence type="ECO:0000259" key="22">
    <source>
        <dbReference type="Pfam" id="PF17900"/>
    </source>
</evidence>
<evidence type="ECO:0000256" key="9">
    <source>
        <dbReference type="ARBA" id="ARBA00022801"/>
    </source>
</evidence>
<name>K9MBC9_CHISP</name>
<evidence type="ECO:0000259" key="21">
    <source>
        <dbReference type="Pfam" id="PF11838"/>
    </source>
</evidence>
<feature type="chain" id="PRO_5003933476" description="Aminopeptidase" evidence="19">
    <location>
        <begin position="19"/>
        <end position="957"/>
    </location>
</feature>
<dbReference type="Gene3D" id="2.60.40.1910">
    <property type="match status" value="1"/>
</dbReference>
<feature type="binding site" evidence="16">
    <location>
        <position position="365"/>
    </location>
    <ligand>
        <name>Zn(2+)</name>
        <dbReference type="ChEBI" id="CHEBI:29105"/>
        <note>catalytic</note>
    </ligand>
</feature>
<keyword evidence="7 16" id="KW-0479">Metal-binding</keyword>
<evidence type="ECO:0000256" key="2">
    <source>
        <dbReference type="ARBA" id="ARBA00010136"/>
    </source>
</evidence>
<keyword evidence="12" id="KW-0472">Membrane</keyword>
<dbReference type="InterPro" id="IPR014782">
    <property type="entry name" value="Peptidase_M1_dom"/>
</dbReference>
<dbReference type="SUPFAM" id="SSF63737">
    <property type="entry name" value="Leukotriene A4 hydrolase N-terminal domain"/>
    <property type="match status" value="1"/>
</dbReference>
<dbReference type="GO" id="GO:0006508">
    <property type="term" value="P:proteolysis"/>
    <property type="evidence" value="ECO:0007669"/>
    <property type="project" value="UniProtKB-KW"/>
</dbReference>
<feature type="signal peptide" evidence="19">
    <location>
        <begin position="1"/>
        <end position="18"/>
    </location>
</feature>
<dbReference type="OrthoDB" id="10031169at2759"/>
<evidence type="ECO:0000256" key="17">
    <source>
        <dbReference type="PIRSR" id="PIRSR634016-4"/>
    </source>
</evidence>
<comment type="similarity">
    <text evidence="2 18">Belongs to the peptidase M1 family.</text>
</comment>
<evidence type="ECO:0000256" key="8">
    <source>
        <dbReference type="ARBA" id="ARBA00022729"/>
    </source>
</evidence>
<dbReference type="GO" id="GO:0098552">
    <property type="term" value="C:side of membrane"/>
    <property type="evidence" value="ECO:0007669"/>
    <property type="project" value="UniProtKB-KW"/>
</dbReference>
<dbReference type="AlphaFoldDB" id="K9MBC9"/>
<evidence type="ECO:0000256" key="10">
    <source>
        <dbReference type="ARBA" id="ARBA00022833"/>
    </source>
</evidence>
<dbReference type="InterPro" id="IPR027268">
    <property type="entry name" value="Peptidase_M4/M1_CTD_sf"/>
</dbReference>